<proteinExistence type="predicted"/>
<dbReference type="AlphaFoldDB" id="A0AAW9HWK0"/>
<reference evidence="2 3" key="1">
    <citation type="submission" date="2023-10" db="EMBL/GenBank/DDBJ databases">
        <title>Whole Genome based description of the genera Actinobaculum and Actinotignum reveals a complex phylogenetic relationship within the species included in the genus Actinotignum.</title>
        <authorList>
            <person name="Jensen C.S."/>
            <person name="Dargis R."/>
            <person name="Kemp M."/>
            <person name="Christensen J.J."/>
        </authorList>
    </citation>
    <scope>NUCLEOTIDE SEQUENCE</scope>
    <source>
        <strain evidence="2">SLA_B511</strain>
        <strain evidence="1 3">SLA_B974</strain>
    </source>
</reference>
<evidence type="ECO:0000313" key="2">
    <source>
        <dbReference type="EMBL" id="MDY5155264.1"/>
    </source>
</evidence>
<protein>
    <submittedName>
        <fullName evidence="2">ATP/GTP-binding protein</fullName>
    </submittedName>
</protein>
<organism evidence="2 4">
    <name type="scientific">Actinotignum urinale</name>
    <dbReference type="NCBI Taxonomy" id="190146"/>
    <lineage>
        <taxon>Bacteria</taxon>
        <taxon>Bacillati</taxon>
        <taxon>Actinomycetota</taxon>
        <taxon>Actinomycetes</taxon>
        <taxon>Actinomycetales</taxon>
        <taxon>Actinomycetaceae</taxon>
        <taxon>Actinotignum</taxon>
    </lineage>
</organism>
<evidence type="ECO:0000313" key="4">
    <source>
        <dbReference type="Proteomes" id="UP001281731"/>
    </source>
</evidence>
<evidence type="ECO:0000313" key="1">
    <source>
        <dbReference type="EMBL" id="MDY5132880.1"/>
    </source>
</evidence>
<comment type="caution">
    <text evidence="2">The sequence shown here is derived from an EMBL/GenBank/DDBJ whole genome shotgun (WGS) entry which is preliminary data.</text>
</comment>
<evidence type="ECO:0000313" key="3">
    <source>
        <dbReference type="Proteomes" id="UP001275049"/>
    </source>
</evidence>
<sequence length="94" mass="10853">MRRLKKYQRPVKPLNVRAAMGGFTYEEGKNGATYKVHRGNRAQKEYVCPGCQGIIPVGAKNVVAWTEDTIWGAQYGVDSRRHWHPSCWQHRGRR</sequence>
<dbReference type="Proteomes" id="UP001281731">
    <property type="component" value="Unassembled WGS sequence"/>
</dbReference>
<name>A0AAW9HWK0_9ACTO</name>
<dbReference type="Proteomes" id="UP001275049">
    <property type="component" value="Unassembled WGS sequence"/>
</dbReference>
<accession>A0AAW9HWK0</accession>
<dbReference type="EMBL" id="JAWNGC010000006">
    <property type="protein sequence ID" value="MDY5155264.1"/>
    <property type="molecule type" value="Genomic_DNA"/>
</dbReference>
<dbReference type="EMBL" id="JAWNGA010000005">
    <property type="protein sequence ID" value="MDY5132880.1"/>
    <property type="molecule type" value="Genomic_DNA"/>
</dbReference>
<gene>
    <name evidence="2" type="ORF">R6G80_05930</name>
    <name evidence="1" type="ORF">R6G86_03860</name>
</gene>
<dbReference type="RefSeq" id="WP_022866399.1">
    <property type="nucleotide sequence ID" value="NZ_CAMYCL010000008.1"/>
</dbReference>
<keyword evidence="3" id="KW-1185">Reference proteome</keyword>